<sequence length="224" mass="25453">MPKCLQLKVCLRKFAHWPGIIEAGLHCLYTGFFVIEAATYGLILEQKFHGVLQIILINFYLVLLCLIFIRWNLDINSAVCHFLISMLSFILTLFVGKLILLYIDFMERPRKYLGSRNAPGNANNNSTENQSSKQYFEENDPKKIATTDSMKLDPLIVILDIAVYLLISVSYIIMLLKISLKMRKNAKTLFSSNASNYHPNGIPRTFYEIDSNESSIVSTSVTVG</sequence>
<reference evidence="3 4" key="1">
    <citation type="submission" date="2024-08" db="EMBL/GenBank/DDBJ databases">
        <authorList>
            <person name="Cucini C."/>
            <person name="Frati F."/>
        </authorList>
    </citation>
    <scope>NUCLEOTIDE SEQUENCE [LARGE SCALE GENOMIC DNA]</scope>
</reference>
<accession>A0ABP1R8Q7</accession>
<feature type="transmembrane region" description="Helical" evidence="2">
    <location>
        <begin position="81"/>
        <end position="103"/>
    </location>
</feature>
<keyword evidence="2" id="KW-0472">Membrane</keyword>
<dbReference type="EMBL" id="CAXLJM020000068">
    <property type="protein sequence ID" value="CAL8122464.1"/>
    <property type="molecule type" value="Genomic_DNA"/>
</dbReference>
<feature type="transmembrane region" description="Helical" evidence="2">
    <location>
        <begin position="50"/>
        <end position="69"/>
    </location>
</feature>
<protein>
    <submittedName>
        <fullName evidence="3">Uncharacterized protein</fullName>
    </submittedName>
</protein>
<keyword evidence="2" id="KW-0812">Transmembrane</keyword>
<evidence type="ECO:0000313" key="3">
    <source>
        <dbReference type="EMBL" id="CAL8122464.1"/>
    </source>
</evidence>
<gene>
    <name evidence="3" type="ORF">ODALV1_LOCUS19816</name>
</gene>
<evidence type="ECO:0000256" key="2">
    <source>
        <dbReference type="SAM" id="Phobius"/>
    </source>
</evidence>
<dbReference type="Proteomes" id="UP001642540">
    <property type="component" value="Unassembled WGS sequence"/>
</dbReference>
<organism evidence="3 4">
    <name type="scientific">Orchesella dallaii</name>
    <dbReference type="NCBI Taxonomy" id="48710"/>
    <lineage>
        <taxon>Eukaryota</taxon>
        <taxon>Metazoa</taxon>
        <taxon>Ecdysozoa</taxon>
        <taxon>Arthropoda</taxon>
        <taxon>Hexapoda</taxon>
        <taxon>Collembola</taxon>
        <taxon>Entomobryomorpha</taxon>
        <taxon>Entomobryoidea</taxon>
        <taxon>Orchesellidae</taxon>
        <taxon>Orchesellinae</taxon>
        <taxon>Orchesella</taxon>
    </lineage>
</organism>
<evidence type="ECO:0000256" key="1">
    <source>
        <dbReference type="SAM" id="MobiDB-lite"/>
    </source>
</evidence>
<feature type="region of interest" description="Disordered" evidence="1">
    <location>
        <begin position="116"/>
        <end position="136"/>
    </location>
</feature>
<keyword evidence="2" id="KW-1133">Transmembrane helix</keyword>
<feature type="transmembrane region" description="Helical" evidence="2">
    <location>
        <begin position="20"/>
        <end position="44"/>
    </location>
</feature>
<feature type="transmembrane region" description="Helical" evidence="2">
    <location>
        <begin position="155"/>
        <end position="176"/>
    </location>
</feature>
<feature type="compositionally biased region" description="Polar residues" evidence="1">
    <location>
        <begin position="118"/>
        <end position="134"/>
    </location>
</feature>
<comment type="caution">
    <text evidence="3">The sequence shown here is derived from an EMBL/GenBank/DDBJ whole genome shotgun (WGS) entry which is preliminary data.</text>
</comment>
<proteinExistence type="predicted"/>
<evidence type="ECO:0000313" key="4">
    <source>
        <dbReference type="Proteomes" id="UP001642540"/>
    </source>
</evidence>
<name>A0ABP1R8Q7_9HEXA</name>
<keyword evidence="4" id="KW-1185">Reference proteome</keyword>